<dbReference type="OrthoDB" id="3258863at2759"/>
<gene>
    <name evidence="3" type="ORF">PNOK_0726900</name>
</gene>
<feature type="domain" description="DUF6533" evidence="2">
    <location>
        <begin position="21"/>
        <end position="67"/>
    </location>
</feature>
<proteinExistence type="predicted"/>
<keyword evidence="1" id="KW-0812">Transmembrane</keyword>
<evidence type="ECO:0000313" key="4">
    <source>
        <dbReference type="Proteomes" id="UP000217199"/>
    </source>
</evidence>
<protein>
    <recommendedName>
        <fullName evidence="2">DUF6533 domain-containing protein</fullName>
    </recommendedName>
</protein>
<accession>A0A286UCF3</accession>
<organism evidence="3 4">
    <name type="scientific">Pyrrhoderma noxium</name>
    <dbReference type="NCBI Taxonomy" id="2282107"/>
    <lineage>
        <taxon>Eukaryota</taxon>
        <taxon>Fungi</taxon>
        <taxon>Dikarya</taxon>
        <taxon>Basidiomycota</taxon>
        <taxon>Agaricomycotina</taxon>
        <taxon>Agaricomycetes</taxon>
        <taxon>Hymenochaetales</taxon>
        <taxon>Hymenochaetaceae</taxon>
        <taxon>Pyrrhoderma</taxon>
    </lineage>
</organism>
<dbReference type="Pfam" id="PF20151">
    <property type="entry name" value="DUF6533"/>
    <property type="match status" value="1"/>
</dbReference>
<keyword evidence="4" id="KW-1185">Reference proteome</keyword>
<dbReference type="Proteomes" id="UP000217199">
    <property type="component" value="Unassembled WGS sequence"/>
</dbReference>
<feature type="transmembrane region" description="Helical" evidence="1">
    <location>
        <begin position="50"/>
        <end position="74"/>
    </location>
</feature>
<evidence type="ECO:0000259" key="2">
    <source>
        <dbReference type="Pfam" id="PF20151"/>
    </source>
</evidence>
<evidence type="ECO:0000313" key="3">
    <source>
        <dbReference type="EMBL" id="PAV17205.1"/>
    </source>
</evidence>
<keyword evidence="1" id="KW-1133">Transmembrane helix</keyword>
<dbReference type="InterPro" id="IPR045340">
    <property type="entry name" value="DUF6533"/>
</dbReference>
<dbReference type="AlphaFoldDB" id="A0A286UCF3"/>
<feature type="transmembrane region" description="Helical" evidence="1">
    <location>
        <begin position="153"/>
        <end position="177"/>
    </location>
</feature>
<feature type="transmembrane region" description="Helical" evidence="1">
    <location>
        <begin position="197"/>
        <end position="216"/>
    </location>
</feature>
<dbReference type="InParanoid" id="A0A286UCF3"/>
<feature type="transmembrane region" description="Helical" evidence="1">
    <location>
        <begin position="108"/>
        <end position="141"/>
    </location>
</feature>
<evidence type="ECO:0000256" key="1">
    <source>
        <dbReference type="SAM" id="Phobius"/>
    </source>
</evidence>
<reference evidence="3 4" key="1">
    <citation type="journal article" date="2017" name="Mol. Ecol.">
        <title>Comparative and population genomic landscape of Phellinus noxius: A hypervariable fungus causing root rot in trees.</title>
        <authorList>
            <person name="Chung C.L."/>
            <person name="Lee T.J."/>
            <person name="Akiba M."/>
            <person name="Lee H.H."/>
            <person name="Kuo T.H."/>
            <person name="Liu D."/>
            <person name="Ke H.M."/>
            <person name="Yokoi T."/>
            <person name="Roa M.B."/>
            <person name="Lu M.J."/>
            <person name="Chang Y.Y."/>
            <person name="Ann P.J."/>
            <person name="Tsai J.N."/>
            <person name="Chen C.Y."/>
            <person name="Tzean S.S."/>
            <person name="Ota Y."/>
            <person name="Hattori T."/>
            <person name="Sahashi N."/>
            <person name="Liou R.F."/>
            <person name="Kikuchi T."/>
            <person name="Tsai I.J."/>
        </authorList>
    </citation>
    <scope>NUCLEOTIDE SEQUENCE [LARGE SCALE GENOMIC DNA]</scope>
    <source>
        <strain evidence="3 4">FFPRI411160</strain>
    </source>
</reference>
<sequence>MAQVDQSEEYDFVLDSDIQQYMDVAFCTLLVYDILITLDKEVKYFWTRRWCNAITVLFFLIRYIGILSMIALIITGELNIPLNQCNSRNHITKAKVCSHIDFLGKFGIWVTSVGGIFFVTIAYINSNIFKGVIITIAMDYISVARALVLWDNIFKLAVCIKAFVSGSIIIVPFYMNALECVATIKGDIIEKLGFVEWMTQAIIGFIIFLLAFYKAIRDWNLLGSRMAINLKEAGESETKGEFTNHWKPNLKSTLSEPQFAAPADCRISTRWDSL</sequence>
<name>A0A286UCF3_9AGAM</name>
<dbReference type="EMBL" id="NBII01000007">
    <property type="protein sequence ID" value="PAV17205.1"/>
    <property type="molecule type" value="Genomic_DNA"/>
</dbReference>
<keyword evidence="1" id="KW-0472">Membrane</keyword>
<comment type="caution">
    <text evidence="3">The sequence shown here is derived from an EMBL/GenBank/DDBJ whole genome shotgun (WGS) entry which is preliminary data.</text>
</comment>